<dbReference type="RefSeq" id="WP_105395288.1">
    <property type="nucleotide sequence ID" value="NZ_CAWNTA010000066.1"/>
</dbReference>
<dbReference type="Proteomes" id="UP000239550">
    <property type="component" value="Unassembled WGS sequence"/>
</dbReference>
<organism evidence="2 3">
    <name type="scientific">Photorhabdus hindustanensis</name>
    <dbReference type="NCBI Taxonomy" id="2918802"/>
    <lineage>
        <taxon>Bacteria</taxon>
        <taxon>Pseudomonadati</taxon>
        <taxon>Pseudomonadota</taxon>
        <taxon>Gammaproteobacteria</taxon>
        <taxon>Enterobacterales</taxon>
        <taxon>Morganellaceae</taxon>
        <taxon>Photorhabdus</taxon>
    </lineage>
</organism>
<dbReference type="Pfam" id="PF18539">
    <property type="entry name" value="DUF5625"/>
    <property type="match status" value="1"/>
</dbReference>
<reference evidence="2 3" key="1">
    <citation type="submission" date="2018-02" db="EMBL/GenBank/DDBJ databases">
        <title>Five New Genomes of Indian Photorhabdus Isolates TSA.</title>
        <authorList>
            <person name="Dubay B."/>
            <person name="Somvanshi V.S."/>
        </authorList>
    </citation>
    <scope>NUCLEOTIDE SEQUENCE [LARGE SCALE GENOMIC DNA]</scope>
    <source>
        <strain evidence="2 3">H1</strain>
    </source>
</reference>
<dbReference type="Gene3D" id="2.60.120.790">
    <property type="match status" value="1"/>
</dbReference>
<keyword evidence="3" id="KW-1185">Reference proteome</keyword>
<accession>A0A2S8Q4L3</accession>
<dbReference type="PROSITE" id="PS51257">
    <property type="entry name" value="PROKAR_LIPOPROTEIN"/>
    <property type="match status" value="1"/>
</dbReference>
<dbReference type="EMBL" id="PUWT01000018">
    <property type="protein sequence ID" value="PQQ27183.1"/>
    <property type="molecule type" value="Genomic_DNA"/>
</dbReference>
<evidence type="ECO:0000313" key="2">
    <source>
        <dbReference type="EMBL" id="PQQ27183.1"/>
    </source>
</evidence>
<comment type="caution">
    <text evidence="2">The sequence shown here is derived from an EMBL/GenBank/DDBJ whole genome shotgun (WGS) entry which is preliminary data.</text>
</comment>
<feature type="domain" description="DUF5625" evidence="1">
    <location>
        <begin position="36"/>
        <end position="171"/>
    </location>
</feature>
<dbReference type="AlphaFoldDB" id="A0A2S8Q4L3"/>
<proteinExistence type="predicted"/>
<dbReference type="InterPro" id="IPR041008">
    <property type="entry name" value="DUF5625"/>
</dbReference>
<evidence type="ECO:0000259" key="1">
    <source>
        <dbReference type="Pfam" id="PF18539"/>
    </source>
</evidence>
<evidence type="ECO:0000313" key="3">
    <source>
        <dbReference type="Proteomes" id="UP000239550"/>
    </source>
</evidence>
<protein>
    <recommendedName>
        <fullName evidence="1">DUF5625 domain-containing protein</fullName>
    </recommendedName>
</protein>
<sequence length="176" mass="20383">MKVLRIHEKLKKWRNIIVFMSFTLLMACSKHIDTIYKPIDVSHAGQSVEISFELSKRKAGDYQFALLFNKGDDYEEMKKRLELFGDIYKDGVITPISLQIVKDGKVFFDEKINAGGYGWGRTFDYEERRINTAVREIKTLSLPPGRYSAVITTLEDVPAFNDIQSFVQLIYFNPKI</sequence>
<gene>
    <name evidence="2" type="ORF">C6H66_07670</name>
</gene>
<name>A0A2S8Q4L3_9GAMM</name>